<dbReference type="PANTHER" id="PTHR43432">
    <property type="entry name" value="SLR0285 PROTEIN"/>
    <property type="match status" value="1"/>
</dbReference>
<dbReference type="SFLD" id="SFLDG01084">
    <property type="entry name" value="Uncharacterised_Radical_SAM_Su"/>
    <property type="match status" value="1"/>
</dbReference>
<keyword evidence="3" id="KW-0411">Iron-sulfur</keyword>
<evidence type="ECO:0000259" key="4">
    <source>
        <dbReference type="Pfam" id="PF04055"/>
    </source>
</evidence>
<dbReference type="PANTHER" id="PTHR43432:SF3">
    <property type="entry name" value="SLR0285 PROTEIN"/>
    <property type="match status" value="1"/>
</dbReference>
<name>A0A9D8KIX3_9DELT</name>
<dbReference type="InterPro" id="IPR040086">
    <property type="entry name" value="MJ0683-like"/>
</dbReference>
<evidence type="ECO:0000313" key="5">
    <source>
        <dbReference type="EMBL" id="MBN1574528.1"/>
    </source>
</evidence>
<evidence type="ECO:0000256" key="3">
    <source>
        <dbReference type="ARBA" id="ARBA00023014"/>
    </source>
</evidence>
<dbReference type="AlphaFoldDB" id="A0A9D8KIX3"/>
<dbReference type="InterPro" id="IPR007197">
    <property type="entry name" value="rSAM"/>
</dbReference>
<feature type="domain" description="Radical SAM core" evidence="4">
    <location>
        <begin position="24"/>
        <end position="189"/>
    </location>
</feature>
<accession>A0A9D8KIX3</accession>
<dbReference type="GO" id="GO:0051536">
    <property type="term" value="F:iron-sulfur cluster binding"/>
    <property type="evidence" value="ECO:0007669"/>
    <property type="project" value="UniProtKB-KW"/>
</dbReference>
<keyword evidence="2" id="KW-0408">Iron</keyword>
<sequence length="277" mass="32295">MKIIYKPKGRAAEYAPFAVNPYLGKCEGGCKYCYVPRIPDGGNFKGEPRSKEDYLERLAHDIKRLPDHVPPILFSFTHDPYQPIEEELRLVRQSIRMLHAAGVPVMILTKFPHLAMRDFDLLTPHDWFGVTLTFNDPEKSKEWEPGADLPAERIRALREARRRGIQTWASLEPVIDLTETRELIRRTHEYVDLYRVGMLNYHKTPRPVNWPMAGIIIIRTLNFYNANYKFKKDLKELVYKERASVIEIEYSSGASEFPEILDPPLRDPGRFKQEGLR</sequence>
<evidence type="ECO:0000313" key="6">
    <source>
        <dbReference type="Proteomes" id="UP000809273"/>
    </source>
</evidence>
<dbReference type="InterPro" id="IPR058240">
    <property type="entry name" value="rSAM_sf"/>
</dbReference>
<evidence type="ECO:0000256" key="2">
    <source>
        <dbReference type="ARBA" id="ARBA00023004"/>
    </source>
</evidence>
<evidence type="ECO:0000256" key="1">
    <source>
        <dbReference type="ARBA" id="ARBA00022723"/>
    </source>
</evidence>
<dbReference type="GO" id="GO:0046872">
    <property type="term" value="F:metal ion binding"/>
    <property type="evidence" value="ECO:0007669"/>
    <property type="project" value="UniProtKB-KW"/>
</dbReference>
<comment type="caution">
    <text evidence="5">The sequence shown here is derived from an EMBL/GenBank/DDBJ whole genome shotgun (WGS) entry which is preliminary data.</text>
</comment>
<dbReference type="Pfam" id="PF04055">
    <property type="entry name" value="Radical_SAM"/>
    <property type="match status" value="1"/>
</dbReference>
<protein>
    <recommendedName>
        <fullName evidence="4">Radical SAM core domain-containing protein</fullName>
    </recommendedName>
</protein>
<reference evidence="5" key="2">
    <citation type="submission" date="2021-01" db="EMBL/GenBank/DDBJ databases">
        <authorList>
            <person name="Hahn C.R."/>
            <person name="Youssef N.H."/>
            <person name="Elshahed M."/>
        </authorList>
    </citation>
    <scope>NUCLEOTIDE SEQUENCE</scope>
    <source>
        <strain evidence="5">Zod_Metabat.24</strain>
    </source>
</reference>
<gene>
    <name evidence="5" type="ORF">JW984_15130</name>
</gene>
<dbReference type="SUPFAM" id="SSF102114">
    <property type="entry name" value="Radical SAM enzymes"/>
    <property type="match status" value="1"/>
</dbReference>
<dbReference type="Proteomes" id="UP000809273">
    <property type="component" value="Unassembled WGS sequence"/>
</dbReference>
<reference evidence="5" key="1">
    <citation type="journal article" date="2021" name="Environ. Microbiol.">
        <title>Genomic characterization of three novel Desulfobacterota classes expand the metabolic and phylogenetic diversity of the phylum.</title>
        <authorList>
            <person name="Murphy C.L."/>
            <person name="Biggerstaff J."/>
            <person name="Eichhorn A."/>
            <person name="Ewing E."/>
            <person name="Shahan R."/>
            <person name="Soriano D."/>
            <person name="Stewart S."/>
            <person name="VanMol K."/>
            <person name="Walker R."/>
            <person name="Walters P."/>
            <person name="Elshahed M.S."/>
            <person name="Youssef N.H."/>
        </authorList>
    </citation>
    <scope>NUCLEOTIDE SEQUENCE</scope>
    <source>
        <strain evidence="5">Zod_Metabat.24</strain>
    </source>
</reference>
<proteinExistence type="predicted"/>
<organism evidence="5 6">
    <name type="scientific">Candidatus Zymogenus saltonus</name>
    <dbReference type="NCBI Taxonomy" id="2844893"/>
    <lineage>
        <taxon>Bacteria</taxon>
        <taxon>Deltaproteobacteria</taxon>
        <taxon>Candidatus Zymogenia</taxon>
        <taxon>Candidatus Zymogeniales</taxon>
        <taxon>Candidatus Zymogenaceae</taxon>
        <taxon>Candidatus Zymogenus</taxon>
    </lineage>
</organism>
<dbReference type="GO" id="GO:0003824">
    <property type="term" value="F:catalytic activity"/>
    <property type="evidence" value="ECO:0007669"/>
    <property type="project" value="InterPro"/>
</dbReference>
<dbReference type="CDD" id="cd01335">
    <property type="entry name" value="Radical_SAM"/>
    <property type="match status" value="1"/>
</dbReference>
<dbReference type="EMBL" id="JAFGIX010000082">
    <property type="protein sequence ID" value="MBN1574528.1"/>
    <property type="molecule type" value="Genomic_DNA"/>
</dbReference>
<dbReference type="Gene3D" id="3.80.30.30">
    <property type="match status" value="1"/>
</dbReference>
<dbReference type="SFLD" id="SFLDS00029">
    <property type="entry name" value="Radical_SAM"/>
    <property type="match status" value="1"/>
</dbReference>
<keyword evidence="1" id="KW-0479">Metal-binding</keyword>